<feature type="compositionally biased region" description="Basic and acidic residues" evidence="5">
    <location>
        <begin position="1"/>
        <end position="12"/>
    </location>
</feature>
<dbReference type="PANTHER" id="PTHR12483:SF115">
    <property type="entry name" value="COPPER TRANSPORT PROTEIN"/>
    <property type="match status" value="1"/>
</dbReference>
<keyword evidence="6" id="KW-1185">Reference proteome</keyword>
<name>A0AB39ZC66_DROSZ</name>
<evidence type="ECO:0000256" key="3">
    <source>
        <dbReference type="ARBA" id="ARBA00023136"/>
    </source>
</evidence>
<reference evidence="7" key="1">
    <citation type="submission" date="2025-08" db="UniProtKB">
        <authorList>
            <consortium name="RefSeq"/>
        </authorList>
    </citation>
    <scope>IDENTIFICATION</scope>
</reference>
<keyword evidence="4" id="KW-0406">Ion transport</keyword>
<sequence>MDHHGADASEGHVHHHGSHQGTPEPAPPSSAHEGHHSPGMSHHGDHGGHGGDHGGVHTKPGDHGGGGHDMTMSMFFHTGDTETILFKCWRTESALALTLSCLLIFLVAVLYEALKFFREWLFARNRRRLEGGRDQYNPPRRYREANYNYNQPTYPPRSHQQTGTQIYAYRPRSPSMPPLQHGGPGSPQAQSSHIMSLPTHHHVQENPPPAGGGSKLKVFCSWMHLLQTFLHVLQVFISFLLMLVFMTFNVWLCVAVLLGAGVGYYIFCAFKTNIQEHCN</sequence>
<comment type="subcellular location">
    <subcellularLocation>
        <location evidence="4">Membrane</location>
        <topology evidence="4">Multi-pass membrane protein</topology>
    </subcellularLocation>
</comment>
<keyword evidence="4" id="KW-0813">Transport</keyword>
<feature type="transmembrane region" description="Helical" evidence="4">
    <location>
        <begin position="94"/>
        <end position="117"/>
    </location>
</feature>
<evidence type="ECO:0000256" key="4">
    <source>
        <dbReference type="RuleBase" id="RU367022"/>
    </source>
</evidence>
<dbReference type="Proteomes" id="UP001652628">
    <property type="component" value="Chromosome 3"/>
</dbReference>
<keyword evidence="4" id="KW-0187">Copper transport</keyword>
<gene>
    <name evidence="7" type="primary">Ctr1C</name>
</gene>
<dbReference type="PANTHER" id="PTHR12483">
    <property type="entry name" value="SOLUTE CARRIER FAMILY 31 COPPER TRANSPORTERS"/>
    <property type="match status" value="1"/>
</dbReference>
<keyword evidence="1 4" id="KW-0812">Transmembrane</keyword>
<evidence type="ECO:0000256" key="5">
    <source>
        <dbReference type="SAM" id="MobiDB-lite"/>
    </source>
</evidence>
<feature type="region of interest" description="Disordered" evidence="5">
    <location>
        <begin position="1"/>
        <end position="66"/>
    </location>
</feature>
<dbReference type="RefSeq" id="XP_016932933.4">
    <property type="nucleotide sequence ID" value="XM_017077444.4"/>
</dbReference>
<accession>A0AB39ZC66</accession>
<keyword evidence="4" id="KW-0186">Copper</keyword>
<evidence type="ECO:0000313" key="6">
    <source>
        <dbReference type="Proteomes" id="UP001652628"/>
    </source>
</evidence>
<proteinExistence type="inferred from homology"/>
<keyword evidence="3 4" id="KW-0472">Membrane</keyword>
<dbReference type="GeneID" id="108012152"/>
<evidence type="ECO:0000313" key="7">
    <source>
        <dbReference type="RefSeq" id="XP_016932933.4"/>
    </source>
</evidence>
<dbReference type="GO" id="GO:0016020">
    <property type="term" value="C:membrane"/>
    <property type="evidence" value="ECO:0007669"/>
    <property type="project" value="UniProtKB-SubCell"/>
</dbReference>
<organism evidence="6 7">
    <name type="scientific">Drosophila suzukii</name>
    <name type="common">Spotted-wing drosophila fruit fly</name>
    <dbReference type="NCBI Taxonomy" id="28584"/>
    <lineage>
        <taxon>Eukaryota</taxon>
        <taxon>Metazoa</taxon>
        <taxon>Ecdysozoa</taxon>
        <taxon>Arthropoda</taxon>
        <taxon>Hexapoda</taxon>
        <taxon>Insecta</taxon>
        <taxon>Pterygota</taxon>
        <taxon>Neoptera</taxon>
        <taxon>Endopterygota</taxon>
        <taxon>Diptera</taxon>
        <taxon>Brachycera</taxon>
        <taxon>Muscomorpha</taxon>
        <taxon>Ephydroidea</taxon>
        <taxon>Drosophilidae</taxon>
        <taxon>Drosophila</taxon>
        <taxon>Sophophora</taxon>
    </lineage>
</organism>
<evidence type="ECO:0000256" key="1">
    <source>
        <dbReference type="ARBA" id="ARBA00022692"/>
    </source>
</evidence>
<dbReference type="GO" id="GO:0005375">
    <property type="term" value="F:copper ion transmembrane transporter activity"/>
    <property type="evidence" value="ECO:0007669"/>
    <property type="project" value="UniProtKB-UniRule"/>
</dbReference>
<comment type="similarity">
    <text evidence="4">Belongs to the copper transporter (Ctr) (TC 1.A.56) family. SLC31A subfamily.</text>
</comment>
<feature type="transmembrane region" description="Helical" evidence="4">
    <location>
        <begin position="248"/>
        <end position="267"/>
    </location>
</feature>
<dbReference type="Pfam" id="PF04145">
    <property type="entry name" value="Ctr"/>
    <property type="match status" value="1"/>
</dbReference>
<keyword evidence="2 4" id="KW-1133">Transmembrane helix</keyword>
<feature type="compositionally biased region" description="Basic and acidic residues" evidence="5">
    <location>
        <begin position="32"/>
        <end position="66"/>
    </location>
</feature>
<dbReference type="InterPro" id="IPR007274">
    <property type="entry name" value="Cop_transporter"/>
</dbReference>
<dbReference type="AlphaFoldDB" id="A0AB39ZC66"/>
<feature type="transmembrane region" description="Helical" evidence="4">
    <location>
        <begin position="222"/>
        <end position="242"/>
    </location>
</feature>
<protein>
    <recommendedName>
        <fullName evidence="4">Copper transport protein</fullName>
    </recommendedName>
</protein>
<evidence type="ECO:0000256" key="2">
    <source>
        <dbReference type="ARBA" id="ARBA00022989"/>
    </source>
</evidence>